<reference evidence="2" key="1">
    <citation type="submission" date="2020-10" db="EMBL/GenBank/DDBJ databases">
        <authorList>
            <person name="Gilroy R."/>
        </authorList>
    </citation>
    <scope>NUCLEOTIDE SEQUENCE</scope>
    <source>
        <strain evidence="2">CHK190-19873</strain>
    </source>
</reference>
<dbReference type="PANTHER" id="PTHR37299">
    <property type="entry name" value="TRANSCRIPTIONAL REGULATOR-RELATED"/>
    <property type="match status" value="1"/>
</dbReference>
<dbReference type="InterPro" id="IPR046947">
    <property type="entry name" value="LytR-like"/>
</dbReference>
<dbReference type="GO" id="GO:0000156">
    <property type="term" value="F:phosphorelay response regulator activity"/>
    <property type="evidence" value="ECO:0007669"/>
    <property type="project" value="InterPro"/>
</dbReference>
<dbReference type="AlphaFoldDB" id="A0A9D1ER10"/>
<dbReference type="Gene3D" id="2.40.50.1020">
    <property type="entry name" value="LytTr DNA-binding domain"/>
    <property type="match status" value="1"/>
</dbReference>
<proteinExistence type="predicted"/>
<evidence type="ECO:0000313" key="3">
    <source>
        <dbReference type="Proteomes" id="UP000823935"/>
    </source>
</evidence>
<reference evidence="2" key="2">
    <citation type="journal article" date="2021" name="PeerJ">
        <title>Extensive microbial diversity within the chicken gut microbiome revealed by metagenomics and culture.</title>
        <authorList>
            <person name="Gilroy R."/>
            <person name="Ravi A."/>
            <person name="Getino M."/>
            <person name="Pursley I."/>
            <person name="Horton D.L."/>
            <person name="Alikhan N.F."/>
            <person name="Baker D."/>
            <person name="Gharbi K."/>
            <person name="Hall N."/>
            <person name="Watson M."/>
            <person name="Adriaenssens E.M."/>
            <person name="Foster-Nyarko E."/>
            <person name="Jarju S."/>
            <person name="Secka A."/>
            <person name="Antonio M."/>
            <person name="Oren A."/>
            <person name="Chaudhuri R.R."/>
            <person name="La Ragione R."/>
            <person name="Hildebrand F."/>
            <person name="Pallen M.J."/>
        </authorList>
    </citation>
    <scope>NUCLEOTIDE SEQUENCE</scope>
    <source>
        <strain evidence="2">CHK190-19873</strain>
    </source>
</reference>
<accession>A0A9D1ER10</accession>
<dbReference type="InterPro" id="IPR007492">
    <property type="entry name" value="LytTR_DNA-bd_dom"/>
</dbReference>
<organism evidence="2 3">
    <name type="scientific">Candidatus Limivivens intestinipullorum</name>
    <dbReference type="NCBI Taxonomy" id="2840858"/>
    <lineage>
        <taxon>Bacteria</taxon>
        <taxon>Bacillati</taxon>
        <taxon>Bacillota</taxon>
        <taxon>Clostridia</taxon>
        <taxon>Lachnospirales</taxon>
        <taxon>Lachnospiraceae</taxon>
        <taxon>Lachnospiraceae incertae sedis</taxon>
        <taxon>Candidatus Limivivens</taxon>
    </lineage>
</organism>
<dbReference type="Proteomes" id="UP000823935">
    <property type="component" value="Unassembled WGS sequence"/>
</dbReference>
<keyword evidence="2" id="KW-0238">DNA-binding</keyword>
<protein>
    <submittedName>
        <fullName evidence="2">LytTR family transcriptional regulator DNA-binding domain-containing protein</fullName>
    </submittedName>
</protein>
<dbReference type="SMART" id="SM00850">
    <property type="entry name" value="LytTR"/>
    <property type="match status" value="1"/>
</dbReference>
<comment type="caution">
    <text evidence="2">The sequence shown here is derived from an EMBL/GenBank/DDBJ whole genome shotgun (WGS) entry which is preliminary data.</text>
</comment>
<evidence type="ECO:0000259" key="1">
    <source>
        <dbReference type="PROSITE" id="PS50930"/>
    </source>
</evidence>
<dbReference type="PROSITE" id="PS50930">
    <property type="entry name" value="HTH_LYTTR"/>
    <property type="match status" value="1"/>
</dbReference>
<name>A0A9D1ER10_9FIRM</name>
<dbReference type="GO" id="GO:0003677">
    <property type="term" value="F:DNA binding"/>
    <property type="evidence" value="ECO:0007669"/>
    <property type="project" value="UniProtKB-KW"/>
</dbReference>
<dbReference type="Pfam" id="PF04397">
    <property type="entry name" value="LytTR"/>
    <property type="match status" value="1"/>
</dbReference>
<evidence type="ECO:0000313" key="2">
    <source>
        <dbReference type="EMBL" id="HIS30428.1"/>
    </source>
</evidence>
<feature type="domain" description="HTH LytTR-type" evidence="1">
    <location>
        <begin position="126"/>
        <end position="225"/>
    </location>
</feature>
<sequence length="233" mass="27481">MLSVGILCGQDEEAKKIRHILELLAVRERFDCQIYRAASDEPYSPKDFSCLVLAYRDQNTAFACAEGLWQEKPSLHIIYIAYQTEDIFSALRMPFFHTVRYFDLEQDLAAAFRKITRIKSPGSEKIGFIRNGKMLLVAKKEILYLESEHHEIRLHLETEIFPVSETLTQCEKKLKGKGFVRTDRSFLVNMYAIRCLEREQLLLNNGERLYVSRRRYPEVKLMFENYIRHLDFI</sequence>
<dbReference type="EMBL" id="DVIQ01000015">
    <property type="protein sequence ID" value="HIS30428.1"/>
    <property type="molecule type" value="Genomic_DNA"/>
</dbReference>
<gene>
    <name evidence="2" type="ORF">IAB44_02610</name>
</gene>
<dbReference type="PANTHER" id="PTHR37299:SF1">
    <property type="entry name" value="STAGE 0 SPORULATION PROTEIN A HOMOLOG"/>
    <property type="match status" value="1"/>
</dbReference>